<proteinExistence type="predicted"/>
<comment type="caution">
    <text evidence="1">The sequence shown here is derived from an EMBL/GenBank/DDBJ whole genome shotgun (WGS) entry which is preliminary data.</text>
</comment>
<evidence type="ECO:0000313" key="1">
    <source>
        <dbReference type="EMBL" id="EMM99488.1"/>
    </source>
</evidence>
<sequence length="39" mass="4794">MEFFNNSITDFLQDDNQIQTVFFVVLISKFIKKFFLRMK</sequence>
<evidence type="ECO:0000313" key="2">
    <source>
        <dbReference type="Proteomes" id="UP000012099"/>
    </source>
</evidence>
<gene>
    <name evidence="1" type="ORF">LEP1GSC035_1154</name>
</gene>
<protein>
    <submittedName>
        <fullName evidence="1">Uncharacterized protein</fullName>
    </submittedName>
</protein>
<name>A0ABP2T5A9_9LEPT</name>
<keyword evidence="2" id="KW-1185">Reference proteome</keyword>
<dbReference type="Proteomes" id="UP000012099">
    <property type="component" value="Unassembled WGS sequence"/>
</dbReference>
<accession>A0ABP2T5A9</accession>
<organism evidence="1 2">
    <name type="scientific">Leptospira noguchii str. 2007001578</name>
    <dbReference type="NCBI Taxonomy" id="1049974"/>
    <lineage>
        <taxon>Bacteria</taxon>
        <taxon>Pseudomonadati</taxon>
        <taxon>Spirochaetota</taxon>
        <taxon>Spirochaetia</taxon>
        <taxon>Leptospirales</taxon>
        <taxon>Leptospiraceae</taxon>
        <taxon>Leptospira</taxon>
    </lineage>
</organism>
<dbReference type="EMBL" id="AHMH02000114">
    <property type="protein sequence ID" value="EMM99488.1"/>
    <property type="molecule type" value="Genomic_DNA"/>
</dbReference>
<reference evidence="1 2" key="1">
    <citation type="submission" date="2013-01" db="EMBL/GenBank/DDBJ databases">
        <authorList>
            <person name="Harkins D.M."/>
            <person name="Durkin A.S."/>
            <person name="Brinkac L.M."/>
            <person name="Haft D.H."/>
            <person name="Selengut J.D."/>
            <person name="Sanka R."/>
            <person name="DePew J."/>
            <person name="Purushe J."/>
            <person name="Whelen A.C."/>
            <person name="Vinetz J.M."/>
            <person name="Sutton G.G."/>
            <person name="Nierman W.C."/>
            <person name="Fouts D.E."/>
        </authorList>
    </citation>
    <scope>NUCLEOTIDE SEQUENCE [LARGE SCALE GENOMIC DNA]</scope>
    <source>
        <strain evidence="1 2">2007001578</strain>
    </source>
</reference>